<keyword evidence="1" id="KW-0812">Transmembrane</keyword>
<feature type="transmembrane region" description="Helical" evidence="1">
    <location>
        <begin position="41"/>
        <end position="64"/>
    </location>
</feature>
<dbReference type="Proteomes" id="UP000451233">
    <property type="component" value="Unassembled WGS sequence"/>
</dbReference>
<accession>A0A7K1XVI7</accession>
<keyword evidence="1" id="KW-1133">Transmembrane helix</keyword>
<keyword evidence="1" id="KW-0472">Membrane</keyword>
<evidence type="ECO:0008006" key="4">
    <source>
        <dbReference type="Google" id="ProtNLM"/>
    </source>
</evidence>
<proteinExistence type="predicted"/>
<comment type="caution">
    <text evidence="2">The sequence shown here is derived from an EMBL/GenBank/DDBJ whole genome shotgun (WGS) entry which is preliminary data.</text>
</comment>
<sequence length="106" mass="12789">MRFPVICVPSLPAQGMALFPFILVKRPQLKTDQVIINHETIHLMQQAEMLVLPFYVFYLLNYLFNRMKGQKHFQAYRNIAFEKEAYAMDRQLNYLTRRKLWAWTSF</sequence>
<name>A0A7K1XVI7_9SPHI</name>
<organism evidence="2 3">
    <name type="scientific">Hufsiella ginkgonis</name>
    <dbReference type="NCBI Taxonomy" id="2695274"/>
    <lineage>
        <taxon>Bacteria</taxon>
        <taxon>Pseudomonadati</taxon>
        <taxon>Bacteroidota</taxon>
        <taxon>Sphingobacteriia</taxon>
        <taxon>Sphingobacteriales</taxon>
        <taxon>Sphingobacteriaceae</taxon>
        <taxon>Hufsiella</taxon>
    </lineage>
</organism>
<dbReference type="RefSeq" id="WP_160905728.1">
    <property type="nucleotide sequence ID" value="NZ_WVHS01000001.1"/>
</dbReference>
<dbReference type="AlphaFoldDB" id="A0A7K1XVI7"/>
<evidence type="ECO:0000313" key="3">
    <source>
        <dbReference type="Proteomes" id="UP000451233"/>
    </source>
</evidence>
<evidence type="ECO:0000313" key="2">
    <source>
        <dbReference type="EMBL" id="MXV14779.1"/>
    </source>
</evidence>
<protein>
    <recommendedName>
        <fullName evidence="4">DUF4157 domain-containing protein</fullName>
    </recommendedName>
</protein>
<dbReference type="EMBL" id="WVHS01000001">
    <property type="protein sequence ID" value="MXV14779.1"/>
    <property type="molecule type" value="Genomic_DNA"/>
</dbReference>
<evidence type="ECO:0000256" key="1">
    <source>
        <dbReference type="SAM" id="Phobius"/>
    </source>
</evidence>
<keyword evidence="3" id="KW-1185">Reference proteome</keyword>
<gene>
    <name evidence="2" type="ORF">GS398_05680</name>
</gene>
<reference evidence="2 3" key="1">
    <citation type="submission" date="2019-11" db="EMBL/GenBank/DDBJ databases">
        <title>Pedobacter sp. HMF7056 Genome sequencing and assembly.</title>
        <authorList>
            <person name="Kang H."/>
            <person name="Kim H."/>
            <person name="Joh K."/>
        </authorList>
    </citation>
    <scope>NUCLEOTIDE SEQUENCE [LARGE SCALE GENOMIC DNA]</scope>
    <source>
        <strain evidence="2 3">HMF7056</strain>
    </source>
</reference>